<dbReference type="OrthoDB" id="4794414at2"/>
<feature type="transmembrane region" description="Helical" evidence="2">
    <location>
        <begin position="131"/>
        <end position="152"/>
    </location>
</feature>
<dbReference type="InterPro" id="IPR019051">
    <property type="entry name" value="Trp_biosyn_TM_oprn/chp"/>
</dbReference>
<feature type="compositionally biased region" description="Basic and acidic residues" evidence="1">
    <location>
        <begin position="187"/>
        <end position="202"/>
    </location>
</feature>
<evidence type="ECO:0000313" key="4">
    <source>
        <dbReference type="EMBL" id="RXZ86593.1"/>
    </source>
</evidence>
<dbReference type="EMBL" id="SDPM01000004">
    <property type="protein sequence ID" value="RXZ86593.1"/>
    <property type="molecule type" value="Genomic_DNA"/>
</dbReference>
<reference evidence="3 6" key="2">
    <citation type="submission" date="2020-07" db="EMBL/GenBank/DDBJ databases">
        <title>Sequencing the genomes of 1000 actinobacteria strains.</title>
        <authorList>
            <person name="Klenk H.-P."/>
        </authorList>
    </citation>
    <scope>NUCLEOTIDE SEQUENCE [LARGE SCALE GENOMIC DNA]</scope>
    <source>
        <strain evidence="3 6">DSM 23870</strain>
    </source>
</reference>
<dbReference type="Proteomes" id="UP000581087">
    <property type="component" value="Unassembled WGS sequence"/>
</dbReference>
<keyword evidence="2" id="KW-1133">Transmembrane helix</keyword>
<dbReference type="Proteomes" id="UP000292686">
    <property type="component" value="Unassembled WGS sequence"/>
</dbReference>
<dbReference type="EMBL" id="JACCBI010000001">
    <property type="protein sequence ID" value="NYD66260.1"/>
    <property type="molecule type" value="Genomic_DNA"/>
</dbReference>
<comment type="caution">
    <text evidence="4">The sequence shown here is derived from an EMBL/GenBank/DDBJ whole genome shotgun (WGS) entry which is preliminary data.</text>
</comment>
<sequence>MTGRRAKLVVILAIILASAFGLIGWTQTWFTADLTDSDTVLAVSGQVASPALSALSLAGLALAGALAIAGPVIRIVLSLLAVILGASIALAASLSLGDPVSAVGPAVTESTGIAGSASIAALVESVEATSWPAVTIAAGILLALSGLFAVVTTRRWPGSTRRYRAVRFDATDDGAERSTRPTFGDEPSARDRAIDEWDDLSRGTDPTDTTR</sequence>
<feature type="transmembrane region" description="Helical" evidence="2">
    <location>
        <begin position="47"/>
        <end position="68"/>
    </location>
</feature>
<dbReference type="RefSeq" id="WP_129174413.1">
    <property type="nucleotide sequence ID" value="NZ_JACCBI010000001.1"/>
</dbReference>
<keyword evidence="5" id="KW-1185">Reference proteome</keyword>
<keyword evidence="2" id="KW-0472">Membrane</keyword>
<reference evidence="4 5" key="1">
    <citation type="submission" date="2019-01" db="EMBL/GenBank/DDBJ databases">
        <title>Agromyces.</title>
        <authorList>
            <person name="Li J."/>
        </authorList>
    </citation>
    <scope>NUCLEOTIDE SEQUENCE [LARGE SCALE GENOMIC DNA]</scope>
    <source>
        <strain evidence="4 5">DSM 23870</strain>
    </source>
</reference>
<evidence type="ECO:0000313" key="3">
    <source>
        <dbReference type="EMBL" id="NYD66260.1"/>
    </source>
</evidence>
<name>A0A4Q2M8D2_9MICO</name>
<feature type="transmembrane region" description="Helical" evidence="2">
    <location>
        <begin position="75"/>
        <end position="96"/>
    </location>
</feature>
<evidence type="ECO:0000256" key="2">
    <source>
        <dbReference type="SAM" id="Phobius"/>
    </source>
</evidence>
<dbReference type="AlphaFoldDB" id="A0A4Q2M8D2"/>
<protein>
    <submittedName>
        <fullName evidence="4">Peptidase</fullName>
    </submittedName>
</protein>
<evidence type="ECO:0000256" key="1">
    <source>
        <dbReference type="SAM" id="MobiDB-lite"/>
    </source>
</evidence>
<evidence type="ECO:0000313" key="6">
    <source>
        <dbReference type="Proteomes" id="UP000581087"/>
    </source>
</evidence>
<feature type="region of interest" description="Disordered" evidence="1">
    <location>
        <begin position="173"/>
        <end position="211"/>
    </location>
</feature>
<organism evidence="4 5">
    <name type="scientific">Agromyces atrinae</name>
    <dbReference type="NCBI Taxonomy" id="592376"/>
    <lineage>
        <taxon>Bacteria</taxon>
        <taxon>Bacillati</taxon>
        <taxon>Actinomycetota</taxon>
        <taxon>Actinomycetes</taxon>
        <taxon>Micrococcales</taxon>
        <taxon>Microbacteriaceae</taxon>
        <taxon>Agromyces</taxon>
    </lineage>
</organism>
<keyword evidence="2" id="KW-0812">Transmembrane</keyword>
<accession>A0A4Q2M8D2</accession>
<proteinExistence type="predicted"/>
<evidence type="ECO:0000313" key="5">
    <source>
        <dbReference type="Proteomes" id="UP000292686"/>
    </source>
</evidence>
<dbReference type="Pfam" id="PF09534">
    <property type="entry name" value="Trp_oprn_chp"/>
    <property type="match status" value="1"/>
</dbReference>
<feature type="transmembrane region" description="Helical" evidence="2">
    <location>
        <begin position="7"/>
        <end position="27"/>
    </location>
</feature>
<gene>
    <name evidence="3" type="ORF">BJ972_000779</name>
    <name evidence="4" type="ORF">ESP50_09350</name>
</gene>